<feature type="compositionally biased region" description="Low complexity" evidence="1">
    <location>
        <begin position="111"/>
        <end position="133"/>
    </location>
</feature>
<dbReference type="HOGENOM" id="CLU_1107651_0_0_1"/>
<feature type="compositionally biased region" description="Basic and acidic residues" evidence="1">
    <location>
        <begin position="180"/>
        <end position="193"/>
    </location>
</feature>
<dbReference type="EMBL" id="GL377303">
    <property type="protein sequence ID" value="EFJ00813.1"/>
    <property type="molecule type" value="Genomic_DNA"/>
</dbReference>
<reference evidence="2 3" key="1">
    <citation type="journal article" date="2010" name="Nat. Biotechnol.">
        <title>Genome sequence of the model mushroom Schizophyllum commune.</title>
        <authorList>
            <person name="Ohm R.A."/>
            <person name="de Jong J.F."/>
            <person name="Lugones L.G."/>
            <person name="Aerts A."/>
            <person name="Kothe E."/>
            <person name="Stajich J.E."/>
            <person name="de Vries R.P."/>
            <person name="Record E."/>
            <person name="Levasseur A."/>
            <person name="Baker S.E."/>
            <person name="Bartholomew K.A."/>
            <person name="Coutinho P.M."/>
            <person name="Erdmann S."/>
            <person name="Fowler T.J."/>
            <person name="Gathman A.C."/>
            <person name="Lombard V."/>
            <person name="Henrissat B."/>
            <person name="Knabe N."/>
            <person name="Kuees U."/>
            <person name="Lilly W.W."/>
            <person name="Lindquist E."/>
            <person name="Lucas S."/>
            <person name="Magnuson J.K."/>
            <person name="Piumi F."/>
            <person name="Raudaskoski M."/>
            <person name="Salamov A."/>
            <person name="Schmutz J."/>
            <person name="Schwarze F.W.M.R."/>
            <person name="vanKuyk P.A."/>
            <person name="Horton J.S."/>
            <person name="Grigoriev I.V."/>
            <person name="Woesten H.A.B."/>
        </authorList>
    </citation>
    <scope>NUCLEOTIDE SEQUENCE [LARGE SCALE GENOMIC DNA]</scope>
    <source>
        <strain evidence="3">H4-8 / FGSC 9210</strain>
    </source>
</reference>
<dbReference type="OrthoDB" id="2971737at2759"/>
<proteinExistence type="predicted"/>
<dbReference type="InParanoid" id="D8PV56"/>
<evidence type="ECO:0000313" key="3">
    <source>
        <dbReference type="Proteomes" id="UP000007431"/>
    </source>
</evidence>
<dbReference type="OMA" id="YEPTTAY"/>
<dbReference type="KEGG" id="scm:SCHCO_01186686"/>
<dbReference type="AlphaFoldDB" id="D8PV56"/>
<name>D8PV56_SCHCM</name>
<dbReference type="Proteomes" id="UP000007431">
    <property type="component" value="Unassembled WGS sequence"/>
</dbReference>
<dbReference type="RefSeq" id="XP_003035715.1">
    <property type="nucleotide sequence ID" value="XM_003035669.1"/>
</dbReference>
<gene>
    <name evidence="2" type="ORF">SCHCODRAFT_105084</name>
</gene>
<dbReference type="VEuPathDB" id="FungiDB:SCHCODRAFT_01186686"/>
<feature type="region of interest" description="Disordered" evidence="1">
    <location>
        <begin position="79"/>
        <end position="213"/>
    </location>
</feature>
<feature type="non-terminal residue" evidence="2">
    <location>
        <position position="251"/>
    </location>
</feature>
<keyword evidence="3" id="KW-1185">Reference proteome</keyword>
<protein>
    <submittedName>
        <fullName evidence="2">Uncharacterized protein</fullName>
    </submittedName>
</protein>
<evidence type="ECO:0000313" key="2">
    <source>
        <dbReference type="EMBL" id="EFJ00813.1"/>
    </source>
</evidence>
<feature type="compositionally biased region" description="Polar residues" evidence="1">
    <location>
        <begin position="84"/>
        <end position="103"/>
    </location>
</feature>
<dbReference type="GeneID" id="9595398"/>
<sequence>MPAPTAHLFGAHREGYDLALLMDPTYSPESQNISTITPFIGADGEMHDPGYRHFKLPAPQAIQEARKSSLVEYEEQLEAERQSWPISGTATSPLRPFTQTRKSTFPPALYPSTPSSSRPSTGSSMASTSSAGRRLGRLIRVSYRSDHSAPSITDDEDYSPDDPDLVPSPTYTFPPPTTTSRDDGPDARERSCWDEFEDDGETSTASGKGAGESLRQKVLAAQLGLQFTMIRTERRVKKMLGKSKKERRSTR</sequence>
<evidence type="ECO:0000256" key="1">
    <source>
        <dbReference type="SAM" id="MobiDB-lite"/>
    </source>
</evidence>
<feature type="compositionally biased region" description="Acidic residues" evidence="1">
    <location>
        <begin position="153"/>
        <end position="164"/>
    </location>
</feature>
<accession>D8PV56</accession>
<organism evidence="3">
    <name type="scientific">Schizophyllum commune (strain H4-8 / FGSC 9210)</name>
    <name type="common">Split gill fungus</name>
    <dbReference type="NCBI Taxonomy" id="578458"/>
    <lineage>
        <taxon>Eukaryota</taxon>
        <taxon>Fungi</taxon>
        <taxon>Dikarya</taxon>
        <taxon>Basidiomycota</taxon>
        <taxon>Agaricomycotina</taxon>
        <taxon>Agaricomycetes</taxon>
        <taxon>Agaricomycetidae</taxon>
        <taxon>Agaricales</taxon>
        <taxon>Schizophyllaceae</taxon>
        <taxon>Schizophyllum</taxon>
    </lineage>
</organism>